<dbReference type="AlphaFoldDB" id="X0VF87"/>
<feature type="non-terminal residue" evidence="1">
    <location>
        <position position="1"/>
    </location>
</feature>
<sequence length="188" mass="22235">ASNAVPGVQNYYTNEKILELLGYSVANVGEKVTELAVDRAEELLLNPFLAPLNRYIRKTFGFDDFRFRANVAKSFAHQRWDPNLPPIMTSRYYSNKKLSDLFLTPELSLGKYILPDLYFMYRGQLVRLIDENQDIMGLNHVIGFEYQMKNQLFIELQYDYDYYRYLDRGDARLLLRHKFHLNSLKKDN</sequence>
<protein>
    <submittedName>
        <fullName evidence="1">Uncharacterized protein</fullName>
    </submittedName>
</protein>
<accession>X0VF87</accession>
<reference evidence="1" key="1">
    <citation type="journal article" date="2014" name="Front. Microbiol.">
        <title>High frequency of phylogenetically diverse reductive dehalogenase-homologous genes in deep subseafloor sedimentary metagenomes.</title>
        <authorList>
            <person name="Kawai M."/>
            <person name="Futagami T."/>
            <person name="Toyoda A."/>
            <person name="Takaki Y."/>
            <person name="Nishi S."/>
            <person name="Hori S."/>
            <person name="Arai W."/>
            <person name="Tsubouchi T."/>
            <person name="Morono Y."/>
            <person name="Uchiyama I."/>
            <person name="Ito T."/>
            <person name="Fujiyama A."/>
            <person name="Inagaki F."/>
            <person name="Takami H."/>
        </authorList>
    </citation>
    <scope>NUCLEOTIDE SEQUENCE</scope>
    <source>
        <strain evidence="1">Expedition CK06-06</strain>
    </source>
</reference>
<evidence type="ECO:0000313" key="1">
    <source>
        <dbReference type="EMBL" id="GAG11133.1"/>
    </source>
</evidence>
<gene>
    <name evidence="1" type="ORF">S01H1_37264</name>
</gene>
<organism evidence="1">
    <name type="scientific">marine sediment metagenome</name>
    <dbReference type="NCBI Taxonomy" id="412755"/>
    <lineage>
        <taxon>unclassified sequences</taxon>
        <taxon>metagenomes</taxon>
        <taxon>ecological metagenomes</taxon>
    </lineage>
</organism>
<dbReference type="EMBL" id="BARS01023402">
    <property type="protein sequence ID" value="GAG11133.1"/>
    <property type="molecule type" value="Genomic_DNA"/>
</dbReference>
<proteinExistence type="predicted"/>
<comment type="caution">
    <text evidence="1">The sequence shown here is derived from an EMBL/GenBank/DDBJ whole genome shotgun (WGS) entry which is preliminary data.</text>
</comment>
<name>X0VF87_9ZZZZ</name>